<dbReference type="GeneTree" id="ENSGT00910000147634"/>
<name>A0A2K5XCQ8_MANLE</name>
<evidence type="ECO:0000313" key="1">
    <source>
        <dbReference type="Ensembl" id="ENSMLEP00000001070.1"/>
    </source>
</evidence>
<keyword evidence="2" id="KW-1185">Reference proteome</keyword>
<dbReference type="AlphaFoldDB" id="A0A2K5XCQ8"/>
<reference evidence="1" key="2">
    <citation type="submission" date="2025-09" db="UniProtKB">
        <authorList>
            <consortium name="Ensembl"/>
        </authorList>
    </citation>
    <scope>IDENTIFICATION</scope>
</reference>
<evidence type="ECO:0000313" key="2">
    <source>
        <dbReference type="Proteomes" id="UP000233140"/>
    </source>
</evidence>
<protein>
    <submittedName>
        <fullName evidence="1">Uncharacterized protein</fullName>
    </submittedName>
</protein>
<dbReference type="Proteomes" id="UP000233140">
    <property type="component" value="Unassembled WGS sequence"/>
</dbReference>
<proteinExistence type="predicted"/>
<dbReference type="OMA" id="RASCLTM"/>
<sequence>MGGRWQGMKLACAVGTEHKESQHASCLTMAVRRQFRTWSSCHRVVLSLVVLHVCGSPLFLKLRFTWIWLLRLEPTAEWGWACGPPN</sequence>
<dbReference type="Ensembl" id="ENSMLET00000004700.1">
    <property type="protein sequence ID" value="ENSMLEP00000001070.1"/>
    <property type="gene ID" value="ENSMLEG00000004260.1"/>
</dbReference>
<accession>A0A2K5XCQ8</accession>
<reference evidence="1" key="1">
    <citation type="submission" date="2025-08" db="UniProtKB">
        <authorList>
            <consortium name="Ensembl"/>
        </authorList>
    </citation>
    <scope>IDENTIFICATION</scope>
</reference>
<organism evidence="1 2">
    <name type="scientific">Mandrillus leucophaeus</name>
    <name type="common">Drill</name>
    <name type="synonym">Papio leucophaeus</name>
    <dbReference type="NCBI Taxonomy" id="9568"/>
    <lineage>
        <taxon>Eukaryota</taxon>
        <taxon>Metazoa</taxon>
        <taxon>Chordata</taxon>
        <taxon>Craniata</taxon>
        <taxon>Vertebrata</taxon>
        <taxon>Euteleostomi</taxon>
        <taxon>Mammalia</taxon>
        <taxon>Eutheria</taxon>
        <taxon>Euarchontoglires</taxon>
        <taxon>Primates</taxon>
        <taxon>Haplorrhini</taxon>
        <taxon>Catarrhini</taxon>
        <taxon>Cercopithecidae</taxon>
        <taxon>Cercopithecinae</taxon>
        <taxon>Mandrillus</taxon>
    </lineage>
</organism>